<feature type="transmembrane region" description="Helical" evidence="9">
    <location>
        <begin position="59"/>
        <end position="79"/>
    </location>
</feature>
<keyword evidence="5 8" id="KW-0812">Transmembrane</keyword>
<evidence type="ECO:0000256" key="6">
    <source>
        <dbReference type="ARBA" id="ARBA00022989"/>
    </source>
</evidence>
<feature type="transmembrane region" description="Helical" evidence="9">
    <location>
        <begin position="241"/>
        <end position="269"/>
    </location>
</feature>
<feature type="transmembrane region" description="Helical" evidence="9">
    <location>
        <begin position="204"/>
        <end position="221"/>
    </location>
</feature>
<evidence type="ECO:0000256" key="3">
    <source>
        <dbReference type="ARBA" id="ARBA00022448"/>
    </source>
</evidence>
<dbReference type="InterPro" id="IPR006043">
    <property type="entry name" value="NCS2"/>
</dbReference>
<keyword evidence="11" id="KW-1185">Reference proteome</keyword>
<keyword evidence="7 8" id="KW-0472">Membrane</keyword>
<evidence type="ECO:0000256" key="2">
    <source>
        <dbReference type="ARBA" id="ARBA00005697"/>
    </source>
</evidence>
<keyword evidence="6 8" id="KW-1133">Transmembrane helix</keyword>
<evidence type="ECO:0000313" key="10">
    <source>
        <dbReference type="EMBL" id="MBM7616026.1"/>
    </source>
</evidence>
<dbReference type="InterPro" id="IPR026033">
    <property type="entry name" value="Azg-like_bact_archaea"/>
</dbReference>
<feature type="transmembrane region" description="Helical" evidence="9">
    <location>
        <begin position="29"/>
        <end position="47"/>
    </location>
</feature>
<feature type="transmembrane region" description="Helical" evidence="9">
    <location>
        <begin position="141"/>
        <end position="160"/>
    </location>
</feature>
<dbReference type="PIRSF" id="PIRSF005353">
    <property type="entry name" value="PbuG"/>
    <property type="match status" value="1"/>
</dbReference>
<dbReference type="InterPro" id="IPR045018">
    <property type="entry name" value="Azg-like"/>
</dbReference>
<feature type="transmembrane region" description="Helical" evidence="9">
    <location>
        <begin position="111"/>
        <end position="129"/>
    </location>
</feature>
<evidence type="ECO:0000256" key="7">
    <source>
        <dbReference type="ARBA" id="ARBA00023136"/>
    </source>
</evidence>
<dbReference type="PANTHER" id="PTHR43337">
    <property type="entry name" value="XANTHINE/URACIL PERMEASE C887.17-RELATED"/>
    <property type="match status" value="1"/>
</dbReference>
<reference evidence="10 11" key="1">
    <citation type="submission" date="2021-01" db="EMBL/GenBank/DDBJ databases">
        <title>Genomic Encyclopedia of Type Strains, Phase IV (KMG-IV): sequencing the most valuable type-strain genomes for metagenomic binning, comparative biology and taxonomic classification.</title>
        <authorList>
            <person name="Goeker M."/>
        </authorList>
    </citation>
    <scope>NUCLEOTIDE SEQUENCE [LARGE SCALE GENOMIC DNA]</scope>
    <source>
        <strain evidence="10 11">DSM 25890</strain>
    </source>
</reference>
<proteinExistence type="inferred from homology"/>
<organism evidence="10 11">
    <name type="scientific">Alkaliphilus hydrothermalis</name>
    <dbReference type="NCBI Taxonomy" id="1482730"/>
    <lineage>
        <taxon>Bacteria</taxon>
        <taxon>Bacillati</taxon>
        <taxon>Bacillota</taxon>
        <taxon>Clostridia</taxon>
        <taxon>Peptostreptococcales</taxon>
        <taxon>Natronincolaceae</taxon>
        <taxon>Alkaliphilus</taxon>
    </lineage>
</organism>
<dbReference type="Proteomes" id="UP001314796">
    <property type="component" value="Unassembled WGS sequence"/>
</dbReference>
<feature type="transmembrane region" description="Helical" evidence="9">
    <location>
        <begin position="180"/>
        <end position="197"/>
    </location>
</feature>
<evidence type="ECO:0000256" key="1">
    <source>
        <dbReference type="ARBA" id="ARBA00004651"/>
    </source>
</evidence>
<evidence type="ECO:0000256" key="8">
    <source>
        <dbReference type="PIRNR" id="PIRNR005353"/>
    </source>
</evidence>
<evidence type="ECO:0000256" key="9">
    <source>
        <dbReference type="SAM" id="Phobius"/>
    </source>
</evidence>
<evidence type="ECO:0000313" key="11">
    <source>
        <dbReference type="Proteomes" id="UP001314796"/>
    </source>
</evidence>
<comment type="similarity">
    <text evidence="2 8">Belongs to the nucleobase:cation symporter-2 (NCS2) (TC 2.A.40) family. Azg-like subfamily.</text>
</comment>
<dbReference type="EMBL" id="JAFBEE010000022">
    <property type="protein sequence ID" value="MBM7616026.1"/>
    <property type="molecule type" value="Genomic_DNA"/>
</dbReference>
<comment type="subcellular location">
    <subcellularLocation>
        <location evidence="1 8">Cell membrane</location>
        <topology evidence="1 8">Multi-pass membrane protein</topology>
    </subcellularLocation>
</comment>
<keyword evidence="3 8" id="KW-0813">Transport</keyword>
<evidence type="ECO:0000256" key="5">
    <source>
        <dbReference type="ARBA" id="ARBA00022692"/>
    </source>
</evidence>
<sequence length="450" mass="47039">MAQNTMANTSFLEKQFQLKQNKTDVKTEIIAGITTFITMAYILFVNPDILSQAGMSFNAVFMATALSAAIGTLIMGFYANLPFAQAPGMGLNAFFTYGVVLGMGYTWQQALAAIFVSGIVFIFLTVTGVREMIVEGIPNSLKHAIGGGIGLFIALLGFKNSGIVIGNPVTLVALANFKEPAAILGVIGVVITAILMVKRTKGALLIGIVATTLIGIPMGVTNTQLMDFSLDITPTFMKMDFAGLLNLGEASVVGAIMSVITVVISFSLVDMFDTIGTLIGTGAKAKMLDENGKLPNMNKALLADAVATSAGAVLGTSTVTTFVESAAGVAEGGKTGLTAVTTGVLFLFSIFLAPFALMVPGAATAPALIIVGVLMMGSVRNVNFDDFSEALPAFFTIALMPFSFSIANGIAGGIIFYCITKVAAGKFKEIHPTMIVLAILFVLRFTILPH</sequence>
<feature type="transmembrane region" description="Helical" evidence="9">
    <location>
        <begin position="430"/>
        <end position="447"/>
    </location>
</feature>
<protein>
    <submittedName>
        <fullName evidence="10">AGZA family xanthine/uracil permease-like MFS transporter</fullName>
    </submittedName>
</protein>
<evidence type="ECO:0000256" key="4">
    <source>
        <dbReference type="ARBA" id="ARBA00022475"/>
    </source>
</evidence>
<comment type="caution">
    <text evidence="10">The sequence shown here is derived from an EMBL/GenBank/DDBJ whole genome shotgun (WGS) entry which is preliminary data.</text>
</comment>
<gene>
    <name evidence="10" type="ORF">JOC73_002602</name>
</gene>
<dbReference type="PANTHER" id="PTHR43337:SF1">
    <property type="entry name" value="XANTHINE_URACIL PERMEASE C887.17-RELATED"/>
    <property type="match status" value="1"/>
</dbReference>
<accession>A0ABS2NT64</accession>
<dbReference type="Pfam" id="PF00860">
    <property type="entry name" value="Xan_ur_permease"/>
    <property type="match status" value="1"/>
</dbReference>
<keyword evidence="4 8" id="KW-1003">Cell membrane</keyword>
<feature type="transmembrane region" description="Helical" evidence="9">
    <location>
        <begin position="86"/>
        <end position="105"/>
    </location>
</feature>
<feature type="transmembrane region" description="Helical" evidence="9">
    <location>
        <begin position="344"/>
        <end position="374"/>
    </location>
</feature>
<name>A0ABS2NT64_9FIRM</name>
<feature type="transmembrane region" description="Helical" evidence="9">
    <location>
        <begin position="394"/>
        <end position="418"/>
    </location>
</feature>